<evidence type="ECO:0000313" key="2">
    <source>
        <dbReference type="EMBL" id="PKI39080.1"/>
    </source>
</evidence>
<dbReference type="GO" id="GO:0016787">
    <property type="term" value="F:hydrolase activity"/>
    <property type="evidence" value="ECO:0007669"/>
    <property type="project" value="UniProtKB-KW"/>
</dbReference>
<dbReference type="PANTHER" id="PTHR45648:SF166">
    <property type="entry name" value="OS02G0617400 PROTEIN"/>
    <property type="match status" value="1"/>
</dbReference>
<reference evidence="2 3" key="1">
    <citation type="submission" date="2017-11" db="EMBL/GenBank/DDBJ databases">
        <title>De-novo sequencing of pomegranate (Punica granatum L.) genome.</title>
        <authorList>
            <person name="Akparov Z."/>
            <person name="Amiraslanov A."/>
            <person name="Hajiyeva S."/>
            <person name="Abbasov M."/>
            <person name="Kaur K."/>
            <person name="Hamwieh A."/>
            <person name="Solovyev V."/>
            <person name="Salamov A."/>
            <person name="Braich B."/>
            <person name="Kosarev P."/>
            <person name="Mahmoud A."/>
            <person name="Hajiyev E."/>
            <person name="Babayeva S."/>
            <person name="Izzatullayeva V."/>
            <person name="Mammadov A."/>
            <person name="Mammadov A."/>
            <person name="Sharifova S."/>
            <person name="Ojaghi J."/>
            <person name="Eynullazada K."/>
            <person name="Bayramov B."/>
            <person name="Abdulazimova A."/>
            <person name="Shahmuradov I."/>
        </authorList>
    </citation>
    <scope>NUCLEOTIDE SEQUENCE [LARGE SCALE GENOMIC DNA]</scope>
    <source>
        <strain evidence="3">cv. AG2017</strain>
        <tissue evidence="2">Leaf</tissue>
    </source>
</reference>
<dbReference type="InterPro" id="IPR036514">
    <property type="entry name" value="SGNH_hydro_sf"/>
</dbReference>
<dbReference type="Proteomes" id="UP000233551">
    <property type="component" value="Unassembled WGS sequence"/>
</dbReference>
<keyword evidence="1" id="KW-0378">Hydrolase</keyword>
<proteinExistence type="predicted"/>
<comment type="caution">
    <text evidence="2">The sequence shown here is derived from an EMBL/GenBank/DDBJ whole genome shotgun (WGS) entry which is preliminary data.</text>
</comment>
<evidence type="ECO:0000313" key="3">
    <source>
        <dbReference type="Proteomes" id="UP000233551"/>
    </source>
</evidence>
<dbReference type="Gene3D" id="3.40.50.1110">
    <property type="entry name" value="SGNH hydrolase"/>
    <property type="match status" value="1"/>
</dbReference>
<dbReference type="PANTHER" id="PTHR45648">
    <property type="entry name" value="GDSL LIPASE/ACYLHYDROLASE FAMILY PROTEIN (AFU_ORTHOLOGUE AFUA_4G14700)"/>
    <property type="match status" value="1"/>
</dbReference>
<protein>
    <submittedName>
        <fullName evidence="2">Uncharacterized protein</fullName>
    </submittedName>
</protein>
<evidence type="ECO:0000256" key="1">
    <source>
        <dbReference type="ARBA" id="ARBA00022801"/>
    </source>
</evidence>
<accession>A0A2I0I5X7</accession>
<sequence>MTGRHLGSKSILPYLSPELTGQKLLVGANFASAGIGILNDTGLQFVNIIRMFQQLDYFQEHQQRVSEIIGQYSLSDYVWLLISEYKKLLMRLYDLGARRVLVTGTGPLGCAPVEIGLRSPDGHCAPELSCSTLQSPARPDDERA</sequence>
<dbReference type="STRING" id="22663.A0A2I0I5X7"/>
<dbReference type="EMBL" id="PGOL01003903">
    <property type="protein sequence ID" value="PKI39080.1"/>
    <property type="molecule type" value="Genomic_DNA"/>
</dbReference>
<keyword evidence="3" id="KW-1185">Reference proteome</keyword>
<gene>
    <name evidence="2" type="ORF">CRG98_040504</name>
</gene>
<organism evidence="2 3">
    <name type="scientific">Punica granatum</name>
    <name type="common">Pomegranate</name>
    <dbReference type="NCBI Taxonomy" id="22663"/>
    <lineage>
        <taxon>Eukaryota</taxon>
        <taxon>Viridiplantae</taxon>
        <taxon>Streptophyta</taxon>
        <taxon>Embryophyta</taxon>
        <taxon>Tracheophyta</taxon>
        <taxon>Spermatophyta</taxon>
        <taxon>Magnoliopsida</taxon>
        <taxon>eudicotyledons</taxon>
        <taxon>Gunneridae</taxon>
        <taxon>Pentapetalae</taxon>
        <taxon>rosids</taxon>
        <taxon>malvids</taxon>
        <taxon>Myrtales</taxon>
        <taxon>Lythraceae</taxon>
        <taxon>Punica</taxon>
    </lineage>
</organism>
<name>A0A2I0I5X7_PUNGR</name>
<dbReference type="AlphaFoldDB" id="A0A2I0I5X7"/>
<dbReference type="InterPro" id="IPR051058">
    <property type="entry name" value="GDSL_Est/Lipase"/>
</dbReference>